<gene>
    <name evidence="1" type="ORF">LCGC14_0317990</name>
</gene>
<name>A0A0F9TJY4_9ZZZZ</name>
<dbReference type="AlphaFoldDB" id="A0A0F9TJY4"/>
<dbReference type="EMBL" id="LAZR01000213">
    <property type="protein sequence ID" value="KKN81540.1"/>
    <property type="molecule type" value="Genomic_DNA"/>
</dbReference>
<organism evidence="1">
    <name type="scientific">marine sediment metagenome</name>
    <dbReference type="NCBI Taxonomy" id="412755"/>
    <lineage>
        <taxon>unclassified sequences</taxon>
        <taxon>metagenomes</taxon>
        <taxon>ecological metagenomes</taxon>
    </lineage>
</organism>
<comment type="caution">
    <text evidence="1">The sequence shown here is derived from an EMBL/GenBank/DDBJ whole genome shotgun (WGS) entry which is preliminary data.</text>
</comment>
<proteinExistence type="predicted"/>
<evidence type="ECO:0000313" key="1">
    <source>
        <dbReference type="EMBL" id="KKN81540.1"/>
    </source>
</evidence>
<reference evidence="1" key="1">
    <citation type="journal article" date="2015" name="Nature">
        <title>Complex archaea that bridge the gap between prokaryotes and eukaryotes.</title>
        <authorList>
            <person name="Spang A."/>
            <person name="Saw J.H."/>
            <person name="Jorgensen S.L."/>
            <person name="Zaremba-Niedzwiedzka K."/>
            <person name="Martijn J."/>
            <person name="Lind A.E."/>
            <person name="van Eijk R."/>
            <person name="Schleper C."/>
            <person name="Guy L."/>
            <person name="Ettema T.J."/>
        </authorList>
    </citation>
    <scope>NUCLEOTIDE SEQUENCE</scope>
</reference>
<accession>A0A0F9TJY4</accession>
<protein>
    <submittedName>
        <fullName evidence="1">Uncharacterized protein</fullName>
    </submittedName>
</protein>
<sequence length="134" mass="15371">MGIGPCFNIEIQCDEEYAKDWISRVKDELKASGIIVTPGEMEGIITFNTKGGPLPERCQGQILIEEVVFNYCWACDSDEYYGNEKEGIIITRQIYYSEEMSNLLPELNIMSKLFDVIRVKTKKPTEFYSTAYTI</sequence>